<sequence length="513" mass="56059">MSKIAKAAFGLMIVTILSKIIGFAREQVLAYYYGTSNYAAAYFTALNIPTVIFASLGSAISTSLVPMYTSIQSEKSELEADKFINNIIGIVFILCSVILIIGLIFTDPIVKLFAVGFEKETFNLSVQFTKILFWGILFTGISNVMIGYLQVKGNFNIPGLISLPSSIIIIISIILSAKYGVYVLVYGTLIGTISQLIFQLPFAYKKGFRYKPILSFKDENIKKLMILVIPVLIGVSVNQFNNMIDRSLASTLGPSIVASFSYANKLYYFVQGLFIASIVTVMYPKLSYLLSSKDILGFKESLIKTMNTIILLIIPITIGTIVFSEPVVKLVFERGAFTYKATIVTSTILSLYAIGMVAFGLNDVISRAFYSLKDTKTPMINGAIVMVVNIILNITLIKFMGYAGLAIASSISAFVGLIIFIISLRKRIGDIGLGAVNLVFIKSLIAATIMGVAAKWIYSISYNAIGFNTVSQIISLTISVGIGAIVYGLILLLLKTEELIDIVNIIKSKINKK</sequence>
<feature type="transmembrane region" description="Helical" evidence="8">
    <location>
        <begin position="470"/>
        <end position="494"/>
    </location>
</feature>
<feature type="transmembrane region" description="Helical" evidence="8">
    <location>
        <begin position="156"/>
        <end position="177"/>
    </location>
</feature>
<dbReference type="InterPro" id="IPR004268">
    <property type="entry name" value="MurJ"/>
</dbReference>
<comment type="similarity">
    <text evidence="8 9">Belongs to the MurJ/MviN family.</text>
</comment>
<keyword evidence="5 8" id="KW-0573">Peptidoglycan synthesis</keyword>
<evidence type="ECO:0000256" key="5">
    <source>
        <dbReference type="ARBA" id="ARBA00022984"/>
    </source>
</evidence>
<comment type="pathway">
    <text evidence="8">Cell wall biogenesis; peptidoglycan biosynthesis.</text>
</comment>
<evidence type="ECO:0000256" key="1">
    <source>
        <dbReference type="ARBA" id="ARBA00004651"/>
    </source>
</evidence>
<name>A0ABR7K4N8_9FIRM</name>
<gene>
    <name evidence="8 10" type="primary">murJ</name>
    <name evidence="10" type="ORF">H8891_09660</name>
</gene>
<feature type="transmembrane region" description="Helical" evidence="8">
    <location>
        <begin position="305"/>
        <end position="323"/>
    </location>
</feature>
<protein>
    <recommendedName>
        <fullName evidence="8">Probable lipid II flippase MurJ</fullName>
    </recommendedName>
</protein>
<feature type="transmembrane region" description="Helical" evidence="8">
    <location>
        <begin position="266"/>
        <end position="284"/>
    </location>
</feature>
<reference evidence="10 11" key="1">
    <citation type="submission" date="2020-08" db="EMBL/GenBank/DDBJ databases">
        <authorList>
            <person name="Liu C."/>
            <person name="Sun Q."/>
        </authorList>
    </citation>
    <scope>NUCLEOTIDE SEQUENCE [LARGE SCALE GENOMIC DNA]</scope>
    <source>
        <strain evidence="10 11">NSJ-45</strain>
    </source>
</reference>
<keyword evidence="3 8" id="KW-0812">Transmembrane</keyword>
<dbReference type="CDD" id="cd13123">
    <property type="entry name" value="MATE_MurJ_like"/>
    <property type="match status" value="1"/>
</dbReference>
<feature type="transmembrane region" description="Helical" evidence="8">
    <location>
        <begin position="48"/>
        <end position="71"/>
    </location>
</feature>
<dbReference type="PANTHER" id="PTHR47019">
    <property type="entry name" value="LIPID II FLIPPASE MURJ"/>
    <property type="match status" value="1"/>
</dbReference>
<keyword evidence="6 8" id="KW-1133">Transmembrane helix</keyword>
<feature type="transmembrane region" description="Helical" evidence="8">
    <location>
        <begin position="83"/>
        <end position="105"/>
    </location>
</feature>
<dbReference type="Proteomes" id="UP000611796">
    <property type="component" value="Unassembled WGS sequence"/>
</dbReference>
<keyword evidence="8 9" id="KW-0961">Cell wall biogenesis/degradation</keyword>
<keyword evidence="2 8" id="KW-1003">Cell membrane</keyword>
<evidence type="ECO:0000256" key="3">
    <source>
        <dbReference type="ARBA" id="ARBA00022692"/>
    </source>
</evidence>
<evidence type="ECO:0000313" key="11">
    <source>
        <dbReference type="Proteomes" id="UP000611796"/>
    </source>
</evidence>
<accession>A0ABR7K4N8</accession>
<dbReference type="EMBL" id="JACRWD010000002">
    <property type="protein sequence ID" value="MBC6004072.1"/>
    <property type="molecule type" value="Genomic_DNA"/>
</dbReference>
<dbReference type="PIRSF" id="PIRSF002869">
    <property type="entry name" value="MviN"/>
    <property type="match status" value="1"/>
</dbReference>
<feature type="transmembrane region" description="Helical" evidence="8">
    <location>
        <begin position="224"/>
        <end position="244"/>
    </location>
</feature>
<keyword evidence="7 8" id="KW-0472">Membrane</keyword>
<comment type="caution">
    <text evidence="10">The sequence shown here is derived from an EMBL/GenBank/DDBJ whole genome shotgun (WGS) entry which is preliminary data.</text>
</comment>
<comment type="subcellular location">
    <subcellularLocation>
        <location evidence="1 8">Cell membrane</location>
        <topology evidence="1 8">Multi-pass membrane protein</topology>
    </subcellularLocation>
</comment>
<keyword evidence="4 8" id="KW-0133">Cell shape</keyword>
<evidence type="ECO:0000256" key="8">
    <source>
        <dbReference type="HAMAP-Rule" id="MF_02078"/>
    </source>
</evidence>
<organism evidence="10 11">
    <name type="scientific">Paeniclostridium hominis</name>
    <dbReference type="NCBI Taxonomy" id="2764329"/>
    <lineage>
        <taxon>Bacteria</taxon>
        <taxon>Bacillati</taxon>
        <taxon>Bacillota</taxon>
        <taxon>Clostridia</taxon>
        <taxon>Peptostreptococcales</taxon>
        <taxon>Peptostreptococcaceae</taxon>
        <taxon>Paeniclostridium</taxon>
    </lineage>
</organism>
<feature type="transmembrane region" description="Helical" evidence="8">
    <location>
        <begin position="402"/>
        <end position="424"/>
    </location>
</feature>
<feature type="transmembrane region" description="Helical" evidence="8">
    <location>
        <begin position="436"/>
        <end position="458"/>
    </location>
</feature>
<dbReference type="InterPro" id="IPR051050">
    <property type="entry name" value="Lipid_II_flippase_MurJ/MviN"/>
</dbReference>
<dbReference type="RefSeq" id="WP_187006278.1">
    <property type="nucleotide sequence ID" value="NZ_JACRWD010000002.1"/>
</dbReference>
<keyword evidence="8 9" id="KW-0813">Transport</keyword>
<dbReference type="Pfam" id="PF03023">
    <property type="entry name" value="MurJ"/>
    <property type="match status" value="1"/>
</dbReference>
<dbReference type="PANTHER" id="PTHR47019:SF1">
    <property type="entry name" value="LIPID II FLIPPASE MURJ"/>
    <property type="match status" value="1"/>
</dbReference>
<evidence type="ECO:0000256" key="9">
    <source>
        <dbReference type="PIRNR" id="PIRNR002869"/>
    </source>
</evidence>
<evidence type="ECO:0000256" key="6">
    <source>
        <dbReference type="ARBA" id="ARBA00022989"/>
    </source>
</evidence>
<proteinExistence type="inferred from homology"/>
<dbReference type="HAMAP" id="MF_02078">
    <property type="entry name" value="MurJ_MviN"/>
    <property type="match status" value="1"/>
</dbReference>
<evidence type="ECO:0000256" key="2">
    <source>
        <dbReference type="ARBA" id="ARBA00022475"/>
    </source>
</evidence>
<dbReference type="PRINTS" id="PR01806">
    <property type="entry name" value="VIRFACTRMVIN"/>
</dbReference>
<feature type="transmembrane region" description="Helical" evidence="8">
    <location>
        <begin position="343"/>
        <end position="365"/>
    </location>
</feature>
<feature type="transmembrane region" description="Helical" evidence="8">
    <location>
        <begin position="183"/>
        <end position="204"/>
    </location>
</feature>
<evidence type="ECO:0000313" key="10">
    <source>
        <dbReference type="EMBL" id="MBC6004072.1"/>
    </source>
</evidence>
<feature type="transmembrane region" description="Helical" evidence="8">
    <location>
        <begin position="131"/>
        <end position="149"/>
    </location>
</feature>
<comment type="function">
    <text evidence="8 9">Involved in peptidoglycan biosynthesis. Transports lipid-linked peptidoglycan precursors from the inner to the outer leaflet of the cytoplasmic membrane.</text>
</comment>
<evidence type="ECO:0000256" key="7">
    <source>
        <dbReference type="ARBA" id="ARBA00023136"/>
    </source>
</evidence>
<evidence type="ECO:0000256" key="4">
    <source>
        <dbReference type="ARBA" id="ARBA00022960"/>
    </source>
</evidence>
<keyword evidence="11" id="KW-1185">Reference proteome</keyword>
<dbReference type="NCBIfam" id="TIGR01695">
    <property type="entry name" value="murJ_mviN"/>
    <property type="match status" value="1"/>
</dbReference>
<feature type="transmembrane region" description="Helical" evidence="8">
    <location>
        <begin position="377"/>
        <end position="396"/>
    </location>
</feature>